<organism evidence="4 5">
    <name type="scientific">Nitratidesulfovibrio oxamicus</name>
    <dbReference type="NCBI Taxonomy" id="32016"/>
    <lineage>
        <taxon>Bacteria</taxon>
        <taxon>Pseudomonadati</taxon>
        <taxon>Thermodesulfobacteriota</taxon>
        <taxon>Desulfovibrionia</taxon>
        <taxon>Desulfovibrionales</taxon>
        <taxon>Desulfovibrionaceae</taxon>
        <taxon>Nitratidesulfovibrio</taxon>
    </lineage>
</organism>
<evidence type="ECO:0000256" key="1">
    <source>
        <dbReference type="ARBA" id="ARBA00022630"/>
    </source>
</evidence>
<proteinExistence type="predicted"/>
<dbReference type="Proteomes" id="UP001194469">
    <property type="component" value="Unassembled WGS sequence"/>
</dbReference>
<reference evidence="4 5" key="1">
    <citation type="submission" date="2019-08" db="EMBL/GenBank/DDBJ databases">
        <authorList>
            <person name="Luo N."/>
        </authorList>
    </citation>
    <scope>NUCLEOTIDE SEQUENCE [LARGE SCALE GENOMIC DNA]</scope>
    <source>
        <strain evidence="4 5">NCIMB 9442</strain>
    </source>
</reference>
<evidence type="ECO:0000313" key="4">
    <source>
        <dbReference type="EMBL" id="MBG3878401.1"/>
    </source>
</evidence>
<accession>A0ABS0J8Y6</accession>
<dbReference type="PANTHER" id="PTHR43278">
    <property type="entry name" value="NAD(P)H-DEPENDENT FMN-CONTAINING OXIDOREDUCTASE YWQN-RELATED"/>
    <property type="match status" value="1"/>
</dbReference>
<dbReference type="Pfam" id="PF03358">
    <property type="entry name" value="FMN_red"/>
    <property type="match status" value="1"/>
</dbReference>
<gene>
    <name evidence="4" type="ORF">FVW20_15625</name>
</gene>
<keyword evidence="5" id="KW-1185">Reference proteome</keyword>
<protein>
    <submittedName>
        <fullName evidence="4">Flavodoxin family protein</fullName>
    </submittedName>
</protein>
<keyword evidence="1" id="KW-0285">Flavoprotein</keyword>
<evidence type="ECO:0000259" key="3">
    <source>
        <dbReference type="Pfam" id="PF03358"/>
    </source>
</evidence>
<dbReference type="InterPro" id="IPR051796">
    <property type="entry name" value="ISF_SsuE-like"/>
</dbReference>
<dbReference type="SUPFAM" id="SSF52218">
    <property type="entry name" value="Flavoproteins"/>
    <property type="match status" value="1"/>
</dbReference>
<keyword evidence="2" id="KW-0288">FMN</keyword>
<dbReference type="PANTHER" id="PTHR43278:SF4">
    <property type="entry name" value="NAD(P)H-DEPENDENT FMN-CONTAINING OXIDOREDUCTASE YWQN-RELATED"/>
    <property type="match status" value="1"/>
</dbReference>
<comment type="caution">
    <text evidence="4">The sequence shown here is derived from an EMBL/GenBank/DDBJ whole genome shotgun (WGS) entry which is preliminary data.</text>
</comment>
<evidence type="ECO:0000256" key="2">
    <source>
        <dbReference type="ARBA" id="ARBA00022643"/>
    </source>
</evidence>
<dbReference type="RefSeq" id="WP_196610329.1">
    <property type="nucleotide sequence ID" value="NZ_VRYY01000563.1"/>
</dbReference>
<name>A0ABS0J8Y6_9BACT</name>
<dbReference type="InterPro" id="IPR029039">
    <property type="entry name" value="Flavoprotein-like_sf"/>
</dbReference>
<dbReference type="InterPro" id="IPR005025">
    <property type="entry name" value="FMN_Rdtase-like_dom"/>
</dbReference>
<evidence type="ECO:0000313" key="5">
    <source>
        <dbReference type="Proteomes" id="UP001194469"/>
    </source>
</evidence>
<dbReference type="EMBL" id="VRYY01000563">
    <property type="protein sequence ID" value="MBG3878401.1"/>
    <property type="molecule type" value="Genomic_DNA"/>
</dbReference>
<sequence>MHVVVFNGSPRKNGNTSILLGTVRRELEAAGVTTEEFRVGGKAVRGCIACMKCFEKQDGQCIQTGDPMNEWIAAMHKADGVILGSPTYFANVSTEMKALIDRAGMVSIANGGALRMKVGAPVVAVRRGGAQQVYNGLMAFFGIAEMVVPCSSYWNVGIGLAPGDVNGDEEGIRTMVNLGRNMAHVLKCLKSGPAAPASLKGGEV</sequence>
<dbReference type="Gene3D" id="3.40.50.360">
    <property type="match status" value="1"/>
</dbReference>
<feature type="domain" description="NADPH-dependent FMN reductase-like" evidence="3">
    <location>
        <begin position="1"/>
        <end position="157"/>
    </location>
</feature>